<gene>
    <name evidence="1" type="ORF">OSH00_06900</name>
</gene>
<evidence type="ECO:0000313" key="1">
    <source>
        <dbReference type="EMBL" id="MCX5467473.1"/>
    </source>
</evidence>
<organism evidence="1 2">
    <name type="scientific">Acinetobacter nematophilus</name>
    <dbReference type="NCBI Taxonomy" id="2994642"/>
    <lineage>
        <taxon>Bacteria</taxon>
        <taxon>Pseudomonadati</taxon>
        <taxon>Pseudomonadota</taxon>
        <taxon>Gammaproteobacteria</taxon>
        <taxon>Moraxellales</taxon>
        <taxon>Moraxellaceae</taxon>
        <taxon>Acinetobacter</taxon>
    </lineage>
</organism>
<accession>A0A9X3DSC3</accession>
<dbReference type="RefSeq" id="WP_266129808.1">
    <property type="nucleotide sequence ID" value="NZ_JAPKMY010000002.1"/>
</dbReference>
<evidence type="ECO:0000313" key="2">
    <source>
        <dbReference type="Proteomes" id="UP001146019"/>
    </source>
</evidence>
<reference evidence="1" key="1">
    <citation type="submission" date="2022-11" db="EMBL/GenBank/DDBJ databases">
        <title>Biodiversity and phylogenetic relationships of bacteria.</title>
        <authorList>
            <person name="Machado R.A.R."/>
            <person name="Bhat A."/>
            <person name="Loulou A."/>
            <person name="Kallel S."/>
        </authorList>
    </citation>
    <scope>NUCLEOTIDE SEQUENCE</scope>
    <source>
        <strain evidence="1">A-IN1</strain>
    </source>
</reference>
<proteinExistence type="predicted"/>
<dbReference type="EMBL" id="JAPKMY010000002">
    <property type="protein sequence ID" value="MCX5467473.1"/>
    <property type="molecule type" value="Genomic_DNA"/>
</dbReference>
<protein>
    <submittedName>
        <fullName evidence="1">Uncharacterized protein</fullName>
    </submittedName>
</protein>
<dbReference type="AlphaFoldDB" id="A0A9X3DSC3"/>
<comment type="caution">
    <text evidence="1">The sequence shown here is derived from an EMBL/GenBank/DDBJ whole genome shotgun (WGS) entry which is preliminary data.</text>
</comment>
<dbReference type="Proteomes" id="UP001146019">
    <property type="component" value="Unassembled WGS sequence"/>
</dbReference>
<sequence>MVQTVQDQLPNRHQLAAQELIQVSASLERIYLDQLHYLKEVNADNFFQFDHVQQKLGIANQLLQIKFDETAGLSFEFHQDKLVHLSEAPCYPKRLIEYVSQEISFYTRSYDEIHPTDLKTKAQILRQTLIEQIFDWIEGENRVEQYLYNIREADAEQIDRILMHYNYFDRAYVSDFAKYGKAIPLSVEINIKHLLLINSVLGQTFLSIQQFIPKLHHAIFALDQFLPKHFFRIFKVFHPESLRLCEIEQYFTSYRLLSKHAQEFPQMLAYTKHMKRGFWQYQDLLSKQHFLQAEDEYWELDQLVKLPIFTLKRTVNWLYKQNEQVNDWISRHMVDVNVRVTITVLSLIDTSKISPEVILAVLKYFKNSAARLFLIECHSFAITNEWQKHPKNTRYCFGGSLSEHKSKQKLISNSYLYIEEWLDFAALILGDQAQSYKKIFAKLSRVVQAFMLFVQHIANQLPPQLLRFIDPQLQQHPDFFIQMRKHNIQVDDFRKKFKHINTDRMPHYSIYDSFVLDYVMHLFNTHHEIERNVTWSGLYQQAKKWHMHNDLVATMSKLKEKITVDSWDRITPMQKIYFEGWCYEELNSLQGITQESVVFKHCLAVSYSTRIVEREYAAFHMSNITEPNQVMTLGCYYKLGQLNFDQLRLPNNHIPEQYYISKALSFIENVNQHLKWKSSIQPNEELGNL</sequence>
<name>A0A9X3DSC3_9GAMM</name>
<keyword evidence="2" id="KW-1185">Reference proteome</keyword>